<evidence type="ECO:0000313" key="2">
    <source>
        <dbReference type="EMBL" id="KAF7509355.1"/>
    </source>
</evidence>
<evidence type="ECO:0000256" key="1">
    <source>
        <dbReference type="SAM" id="MobiDB-lite"/>
    </source>
</evidence>
<sequence length="77" mass="8307">MPRCWSAGDDAGLKNTTNPAKTTPYQHDQPHSLDEATTVTSGGNVDAKRITLYMKLIAAQKTSKAETFTGCSHILTL</sequence>
<name>A0A8H7AHS5_9EURO</name>
<organism evidence="2 3">
    <name type="scientific">Endocarpon pusillum</name>
    <dbReference type="NCBI Taxonomy" id="364733"/>
    <lineage>
        <taxon>Eukaryota</taxon>
        <taxon>Fungi</taxon>
        <taxon>Dikarya</taxon>
        <taxon>Ascomycota</taxon>
        <taxon>Pezizomycotina</taxon>
        <taxon>Eurotiomycetes</taxon>
        <taxon>Chaetothyriomycetidae</taxon>
        <taxon>Verrucariales</taxon>
        <taxon>Verrucariaceae</taxon>
        <taxon>Endocarpon</taxon>
    </lineage>
</organism>
<reference evidence="2" key="1">
    <citation type="submission" date="2020-02" db="EMBL/GenBank/DDBJ databases">
        <authorList>
            <person name="Palmer J.M."/>
        </authorList>
    </citation>
    <scope>NUCLEOTIDE SEQUENCE</scope>
    <source>
        <strain evidence="2">EPUS1.4</strain>
        <tissue evidence="2">Thallus</tissue>
    </source>
</reference>
<accession>A0A8H7AHS5</accession>
<dbReference type="Proteomes" id="UP000606974">
    <property type="component" value="Unassembled WGS sequence"/>
</dbReference>
<proteinExistence type="predicted"/>
<protein>
    <submittedName>
        <fullName evidence="2">Uncharacterized protein</fullName>
    </submittedName>
</protein>
<gene>
    <name evidence="2" type="ORF">GJ744_008078</name>
</gene>
<feature type="region of interest" description="Disordered" evidence="1">
    <location>
        <begin position="1"/>
        <end position="40"/>
    </location>
</feature>
<comment type="caution">
    <text evidence="2">The sequence shown here is derived from an EMBL/GenBank/DDBJ whole genome shotgun (WGS) entry which is preliminary data.</text>
</comment>
<keyword evidence="3" id="KW-1185">Reference proteome</keyword>
<dbReference type="EMBL" id="JAACFV010000042">
    <property type="protein sequence ID" value="KAF7509355.1"/>
    <property type="molecule type" value="Genomic_DNA"/>
</dbReference>
<dbReference type="AlphaFoldDB" id="A0A8H7AHS5"/>
<feature type="compositionally biased region" description="Polar residues" evidence="1">
    <location>
        <begin position="14"/>
        <end position="26"/>
    </location>
</feature>
<evidence type="ECO:0000313" key="3">
    <source>
        <dbReference type="Proteomes" id="UP000606974"/>
    </source>
</evidence>